<comment type="caution">
    <text evidence="1">The sequence shown here is derived from an EMBL/GenBank/DDBJ whole genome shotgun (WGS) entry which is preliminary data.</text>
</comment>
<name>A0A5C5UVT2_9BACT</name>
<dbReference type="RefSeq" id="WP_146568838.1">
    <property type="nucleotide sequence ID" value="NZ_SIHJ01000005.1"/>
</dbReference>
<reference evidence="1 2" key="1">
    <citation type="submission" date="2019-02" db="EMBL/GenBank/DDBJ databases">
        <title>Deep-cultivation of Planctomycetes and their phenomic and genomic characterization uncovers novel biology.</title>
        <authorList>
            <person name="Wiegand S."/>
            <person name="Jogler M."/>
            <person name="Boedeker C."/>
            <person name="Pinto D."/>
            <person name="Vollmers J."/>
            <person name="Rivas-Marin E."/>
            <person name="Kohn T."/>
            <person name="Peeters S.H."/>
            <person name="Heuer A."/>
            <person name="Rast P."/>
            <person name="Oberbeckmann S."/>
            <person name="Bunk B."/>
            <person name="Jeske O."/>
            <person name="Meyerdierks A."/>
            <person name="Storesund J.E."/>
            <person name="Kallscheuer N."/>
            <person name="Luecker S."/>
            <person name="Lage O.M."/>
            <person name="Pohl T."/>
            <person name="Merkel B.J."/>
            <person name="Hornburger P."/>
            <person name="Mueller R.-W."/>
            <person name="Bruemmer F."/>
            <person name="Labrenz M."/>
            <person name="Spormann A.M."/>
            <person name="Op Den Camp H."/>
            <person name="Overmann J."/>
            <person name="Amann R."/>
            <person name="Jetten M.S.M."/>
            <person name="Mascher T."/>
            <person name="Medema M.H."/>
            <person name="Devos D.P."/>
            <person name="Kaster A.-K."/>
            <person name="Ovreas L."/>
            <person name="Rohde M."/>
            <person name="Galperin M.Y."/>
            <person name="Jogler C."/>
        </authorList>
    </citation>
    <scope>NUCLEOTIDE SEQUENCE [LARGE SCALE GENOMIC DNA]</scope>
    <source>
        <strain evidence="1 2">KOR34</strain>
    </source>
</reference>
<organism evidence="1 2">
    <name type="scientific">Posidoniimonas corsicana</name>
    <dbReference type="NCBI Taxonomy" id="1938618"/>
    <lineage>
        <taxon>Bacteria</taxon>
        <taxon>Pseudomonadati</taxon>
        <taxon>Planctomycetota</taxon>
        <taxon>Planctomycetia</taxon>
        <taxon>Pirellulales</taxon>
        <taxon>Lacipirellulaceae</taxon>
        <taxon>Posidoniimonas</taxon>
    </lineage>
</organism>
<evidence type="ECO:0000313" key="2">
    <source>
        <dbReference type="Proteomes" id="UP000316714"/>
    </source>
</evidence>
<proteinExistence type="predicted"/>
<dbReference type="OrthoDB" id="273475at2"/>
<dbReference type="AlphaFoldDB" id="A0A5C5UVT2"/>
<dbReference type="EMBL" id="SIHJ01000005">
    <property type="protein sequence ID" value="TWT30484.1"/>
    <property type="molecule type" value="Genomic_DNA"/>
</dbReference>
<gene>
    <name evidence="1" type="ORF">KOR34_50430</name>
</gene>
<keyword evidence="2" id="KW-1185">Reference proteome</keyword>
<evidence type="ECO:0000313" key="1">
    <source>
        <dbReference type="EMBL" id="TWT30484.1"/>
    </source>
</evidence>
<accession>A0A5C5UVT2</accession>
<sequence length="147" mass="16442">MTPGRKLAIVICTAVLFLAGSWAWRVIQAWRDIPAAYAAWDAGTILVAYLEEHDGRWPAGWGELSAFVQEHDPPLFLRGGVYPPEDNHADYLRTLRETVAIDWNFDPAADAGEPVIGVDGGPLPALWEDPNQMVREYLQSRRLDAEE</sequence>
<dbReference type="Proteomes" id="UP000316714">
    <property type="component" value="Unassembled WGS sequence"/>
</dbReference>
<protein>
    <submittedName>
        <fullName evidence="1">Uncharacterized protein</fullName>
    </submittedName>
</protein>